<protein>
    <recommendedName>
        <fullName evidence="6">VWFA domain-containing protein</fullName>
    </recommendedName>
</protein>
<keyword evidence="8" id="KW-1185">Reference proteome</keyword>
<dbReference type="SUPFAM" id="SSF53300">
    <property type="entry name" value="vWA-like"/>
    <property type="match status" value="1"/>
</dbReference>
<dbReference type="Proteomes" id="UP000267250">
    <property type="component" value="Chromosome"/>
</dbReference>
<name>A0A3Q9HQS4_9FIRM</name>
<dbReference type="InterPro" id="IPR002035">
    <property type="entry name" value="VWF_A"/>
</dbReference>
<evidence type="ECO:0000256" key="4">
    <source>
        <dbReference type="ARBA" id="ARBA00023136"/>
    </source>
</evidence>
<keyword evidence="3 5" id="KW-1133">Transmembrane helix</keyword>
<gene>
    <name evidence="7" type="ORF">BBF96_07500</name>
</gene>
<evidence type="ECO:0000259" key="6">
    <source>
        <dbReference type="PROSITE" id="PS50234"/>
    </source>
</evidence>
<dbReference type="Pfam" id="PF13519">
    <property type="entry name" value="VWA_2"/>
    <property type="match status" value="1"/>
</dbReference>
<reference evidence="7 8" key="1">
    <citation type="submission" date="2016-07" db="EMBL/GenBank/DDBJ databases">
        <title>Genome and transcriptome analysis of iron-reducing fermentative bacteria Anoxybacter fermentans.</title>
        <authorList>
            <person name="Zeng X."/>
            <person name="Shao Z."/>
        </authorList>
    </citation>
    <scope>NUCLEOTIDE SEQUENCE [LARGE SCALE GENOMIC DNA]</scope>
    <source>
        <strain evidence="7 8">DY22613</strain>
    </source>
</reference>
<evidence type="ECO:0000256" key="5">
    <source>
        <dbReference type="SAM" id="Phobius"/>
    </source>
</evidence>
<dbReference type="InterPro" id="IPR050768">
    <property type="entry name" value="UPF0353/GerABKA_families"/>
</dbReference>
<feature type="transmembrane region" description="Helical" evidence="5">
    <location>
        <begin position="310"/>
        <end position="327"/>
    </location>
</feature>
<evidence type="ECO:0000313" key="7">
    <source>
        <dbReference type="EMBL" id="AZR73243.1"/>
    </source>
</evidence>
<evidence type="ECO:0000256" key="1">
    <source>
        <dbReference type="ARBA" id="ARBA00022475"/>
    </source>
</evidence>
<proteinExistence type="predicted"/>
<accession>A0A3Q9HQS4</accession>
<sequence>MRFENQQYIYLFSLIPILIGFFVWSLRKRRKDLNYLANSPLLEKLLINYRPWEEKLRAGLLIMGILFLLIALLGPQWGFHWETVTHRGIDIIIAVDASKSMLAEDVRPNRLERAKLLIQDLLDRLEGDRVGLVTFAGTSFLQVPLTIDYNAFMQGVQALSPEIMPQGGTAIGEAIKNALEAFTNAGAENKVLFLITDGENHQGDPVKMAEKAAEEGIQLIIIGMGTTSGELIPIVEDGHRQFLKDKNGNVVKSKLNEKLLKEMAAGAGGVYISGADIAGLDSIYDRFIGKLKKTEFSTTRKKKYHKRYQIFLLMGIILIGAEMLIGVKKGVHS</sequence>
<dbReference type="AlphaFoldDB" id="A0A3Q9HQS4"/>
<evidence type="ECO:0000313" key="8">
    <source>
        <dbReference type="Proteomes" id="UP000267250"/>
    </source>
</evidence>
<dbReference type="OrthoDB" id="85718at2"/>
<dbReference type="RefSeq" id="WP_127016573.1">
    <property type="nucleotide sequence ID" value="NZ_CP016379.1"/>
</dbReference>
<dbReference type="Gene3D" id="3.40.50.410">
    <property type="entry name" value="von Willebrand factor, type A domain"/>
    <property type="match status" value="1"/>
</dbReference>
<feature type="transmembrane region" description="Helical" evidence="5">
    <location>
        <begin position="7"/>
        <end position="26"/>
    </location>
</feature>
<feature type="domain" description="VWFA" evidence="6">
    <location>
        <begin position="90"/>
        <end position="263"/>
    </location>
</feature>
<keyword evidence="2 5" id="KW-0812">Transmembrane</keyword>
<feature type="transmembrane region" description="Helical" evidence="5">
    <location>
        <begin position="58"/>
        <end position="79"/>
    </location>
</feature>
<dbReference type="KEGG" id="aft:BBF96_07500"/>
<evidence type="ECO:0000256" key="3">
    <source>
        <dbReference type="ARBA" id="ARBA00022989"/>
    </source>
</evidence>
<keyword evidence="1" id="KW-1003">Cell membrane</keyword>
<keyword evidence="4 5" id="KW-0472">Membrane</keyword>
<dbReference type="PANTHER" id="PTHR22550">
    <property type="entry name" value="SPORE GERMINATION PROTEIN"/>
    <property type="match status" value="1"/>
</dbReference>
<organism evidence="7 8">
    <name type="scientific">Anoxybacter fermentans</name>
    <dbReference type="NCBI Taxonomy" id="1323375"/>
    <lineage>
        <taxon>Bacteria</taxon>
        <taxon>Bacillati</taxon>
        <taxon>Bacillota</taxon>
        <taxon>Clostridia</taxon>
        <taxon>Halanaerobiales</taxon>
        <taxon>Anoxybacter</taxon>
    </lineage>
</organism>
<dbReference type="PROSITE" id="PS50234">
    <property type="entry name" value="VWFA"/>
    <property type="match status" value="1"/>
</dbReference>
<dbReference type="InterPro" id="IPR036465">
    <property type="entry name" value="vWFA_dom_sf"/>
</dbReference>
<dbReference type="PANTHER" id="PTHR22550:SF5">
    <property type="entry name" value="LEUCINE ZIPPER PROTEIN 4"/>
    <property type="match status" value="1"/>
</dbReference>
<dbReference type="EMBL" id="CP016379">
    <property type="protein sequence ID" value="AZR73243.1"/>
    <property type="molecule type" value="Genomic_DNA"/>
</dbReference>
<evidence type="ECO:0000256" key="2">
    <source>
        <dbReference type="ARBA" id="ARBA00022692"/>
    </source>
</evidence>
<dbReference type="SMART" id="SM00327">
    <property type="entry name" value="VWA"/>
    <property type="match status" value="1"/>
</dbReference>